<feature type="transmembrane region" description="Helical" evidence="8">
    <location>
        <begin position="43"/>
        <end position="63"/>
    </location>
</feature>
<dbReference type="AlphaFoldDB" id="A0A0P4RHK3"/>
<comment type="similarity">
    <text evidence="8">Belongs to the FtsQ/DivIB family. FtsQ subfamily.</text>
</comment>
<gene>
    <name evidence="8 11" type="primary">ftsQ</name>
    <name evidence="11" type="ORF">TPA0598_12_01030</name>
</gene>
<reference evidence="12" key="1">
    <citation type="submission" date="2014-09" db="EMBL/GenBank/DDBJ databases">
        <title>Whole genome shotgun sequence of Streptomyces sp. NBRC 110027.</title>
        <authorList>
            <person name="Komaki H."/>
            <person name="Ichikawa N."/>
            <person name="Katano-Makiyama Y."/>
            <person name="Hosoyama A."/>
            <person name="Hashimoto M."/>
            <person name="Uohara A."/>
            <person name="Kitahashi Y."/>
            <person name="Ohji S."/>
            <person name="Kimura A."/>
            <person name="Yamazoe A."/>
            <person name="Igarashi Y."/>
            <person name="Fujita N."/>
        </authorList>
    </citation>
    <scope>NUCLEOTIDE SEQUENCE [LARGE SCALE GENOMIC DNA]</scope>
    <source>
        <strain evidence="12">NBRC 110027</strain>
    </source>
</reference>
<dbReference type="Gene3D" id="3.10.20.310">
    <property type="entry name" value="membrane protein fhac"/>
    <property type="match status" value="1"/>
</dbReference>
<keyword evidence="4 8" id="KW-0812">Transmembrane</keyword>
<feature type="region of interest" description="Disordered" evidence="9">
    <location>
        <begin position="1"/>
        <end position="26"/>
    </location>
</feature>
<dbReference type="InterPro" id="IPR013685">
    <property type="entry name" value="POTRA_FtsQ_type"/>
</dbReference>
<dbReference type="PROSITE" id="PS51779">
    <property type="entry name" value="POTRA"/>
    <property type="match status" value="1"/>
</dbReference>
<feature type="domain" description="POTRA" evidence="10">
    <location>
        <begin position="68"/>
        <end position="137"/>
    </location>
</feature>
<comment type="caution">
    <text evidence="11">The sequence shown here is derived from an EMBL/GenBank/DDBJ whole genome shotgun (WGS) entry which is preliminary data.</text>
</comment>
<dbReference type="RefSeq" id="WP_042162044.1">
    <property type="nucleotide sequence ID" value="NZ_BBNO01000012.1"/>
</dbReference>
<evidence type="ECO:0000256" key="9">
    <source>
        <dbReference type="SAM" id="MobiDB-lite"/>
    </source>
</evidence>
<dbReference type="InterPro" id="IPR005548">
    <property type="entry name" value="Cell_div_FtsQ/DivIB_C"/>
</dbReference>
<evidence type="ECO:0000256" key="8">
    <source>
        <dbReference type="HAMAP-Rule" id="MF_00911"/>
    </source>
</evidence>
<dbReference type="Proteomes" id="UP000048965">
    <property type="component" value="Unassembled WGS sequence"/>
</dbReference>
<evidence type="ECO:0000313" key="12">
    <source>
        <dbReference type="Proteomes" id="UP000048965"/>
    </source>
</evidence>
<keyword evidence="5 8" id="KW-1133">Transmembrane helix</keyword>
<dbReference type="GO" id="GO:0043093">
    <property type="term" value="P:FtsZ-dependent cytokinesis"/>
    <property type="evidence" value="ECO:0007669"/>
    <property type="project" value="UniProtKB-UniRule"/>
</dbReference>
<dbReference type="GO" id="GO:0090529">
    <property type="term" value="P:cell septum assembly"/>
    <property type="evidence" value="ECO:0007669"/>
    <property type="project" value="InterPro"/>
</dbReference>
<evidence type="ECO:0000256" key="7">
    <source>
        <dbReference type="ARBA" id="ARBA00023306"/>
    </source>
</evidence>
<keyword evidence="12" id="KW-1185">Reference proteome</keyword>
<keyword evidence="2 8" id="KW-1003">Cell membrane</keyword>
<evidence type="ECO:0000256" key="4">
    <source>
        <dbReference type="ARBA" id="ARBA00022692"/>
    </source>
</evidence>
<evidence type="ECO:0000256" key="1">
    <source>
        <dbReference type="ARBA" id="ARBA00004370"/>
    </source>
</evidence>
<keyword evidence="3 8" id="KW-0132">Cell division</keyword>
<dbReference type="PANTHER" id="PTHR37820:SF1">
    <property type="entry name" value="CELL DIVISION PROTEIN FTSQ"/>
    <property type="match status" value="1"/>
</dbReference>
<dbReference type="Pfam" id="PF08478">
    <property type="entry name" value="POTRA_1"/>
    <property type="match status" value="1"/>
</dbReference>
<evidence type="ECO:0000313" key="11">
    <source>
        <dbReference type="EMBL" id="GAO12735.1"/>
    </source>
</evidence>
<reference evidence="11 12" key="2">
    <citation type="journal article" date="2015" name="Stand. Genomic Sci.">
        <title>Draft genome sequence of marine-derived Streptomyces sp. TP-A0598, a producer of anti-MRSA antibiotic lydicamycins.</title>
        <authorList>
            <person name="Komaki H."/>
            <person name="Ichikawa N."/>
            <person name="Hosoyama A."/>
            <person name="Fujita N."/>
            <person name="Igarashi Y."/>
        </authorList>
    </citation>
    <scope>NUCLEOTIDE SEQUENCE [LARGE SCALE GENOMIC DNA]</scope>
    <source>
        <strain evidence="11 12">NBRC 110027</strain>
    </source>
</reference>
<evidence type="ECO:0000256" key="3">
    <source>
        <dbReference type="ARBA" id="ARBA00022618"/>
    </source>
</evidence>
<dbReference type="InterPro" id="IPR034746">
    <property type="entry name" value="POTRA"/>
</dbReference>
<evidence type="ECO:0000256" key="5">
    <source>
        <dbReference type="ARBA" id="ARBA00022989"/>
    </source>
</evidence>
<accession>A0A0P4RHK3</accession>
<keyword evidence="7 8" id="KW-0131">Cell cycle</keyword>
<organism evidence="11 12">
    <name type="scientific">Streptomyces lydicamycinicus</name>
    <dbReference type="NCBI Taxonomy" id="1546107"/>
    <lineage>
        <taxon>Bacteria</taxon>
        <taxon>Bacillati</taxon>
        <taxon>Actinomycetota</taxon>
        <taxon>Actinomycetes</taxon>
        <taxon>Kitasatosporales</taxon>
        <taxon>Streptomycetaceae</taxon>
        <taxon>Streptomyces</taxon>
    </lineage>
</organism>
<evidence type="ECO:0000256" key="6">
    <source>
        <dbReference type="ARBA" id="ARBA00023136"/>
    </source>
</evidence>
<comment type="subcellular location">
    <subcellularLocation>
        <location evidence="8">Cell membrane</location>
        <topology evidence="8">Single-pass type II membrane protein</topology>
    </subcellularLocation>
    <subcellularLocation>
        <location evidence="1">Membrane</location>
    </subcellularLocation>
    <text evidence="8">Localizes to the division septum.</text>
</comment>
<sequence length="271" mass="29322">MAGPTTARRGEKKSLSGPPSAAAPPGRRFRWERLPLRAPSRRSLIIILIVAVLLGAFGVWVLYASNWLRVERVSPTGTKVLTPHEVIAAADAPMNAPLASVDTDALAHQLRARLPRIKTVDVERSWPHTISLKVTERVPELLLRSGKKFVEVDAGGVRFATVGTAPKGVPLLEMAVSDSPSLHRFGIDRLRRAAVEVAQDLPAAVRKDVRKVRVRSYDAITLELAGDRTVAWGSREQGAEKAKVLTALLKAARDARHFDISVPSAPAVSGS</sequence>
<dbReference type="HAMAP" id="MF_00911">
    <property type="entry name" value="FtsQ_subfam"/>
    <property type="match status" value="1"/>
</dbReference>
<dbReference type="PANTHER" id="PTHR37820">
    <property type="entry name" value="CELL DIVISION PROTEIN DIVIB"/>
    <property type="match status" value="1"/>
</dbReference>
<proteinExistence type="inferred from homology"/>
<name>A0A0P4RHK3_9ACTN</name>
<dbReference type="InterPro" id="IPR026579">
    <property type="entry name" value="FtsQ"/>
</dbReference>
<dbReference type="GO" id="GO:0005886">
    <property type="term" value="C:plasma membrane"/>
    <property type="evidence" value="ECO:0007669"/>
    <property type="project" value="UniProtKB-SubCell"/>
</dbReference>
<comment type="function">
    <text evidence="8">Essential cell division protein.</text>
</comment>
<protein>
    <recommendedName>
        <fullName evidence="8">Cell division protein FtsQ</fullName>
    </recommendedName>
</protein>
<dbReference type="Pfam" id="PF03799">
    <property type="entry name" value="FtsQ_DivIB_C"/>
    <property type="match status" value="1"/>
</dbReference>
<evidence type="ECO:0000259" key="10">
    <source>
        <dbReference type="PROSITE" id="PS51779"/>
    </source>
</evidence>
<feature type="compositionally biased region" description="Low complexity" evidence="9">
    <location>
        <begin position="16"/>
        <end position="26"/>
    </location>
</feature>
<dbReference type="GO" id="GO:0032153">
    <property type="term" value="C:cell division site"/>
    <property type="evidence" value="ECO:0007669"/>
    <property type="project" value="UniProtKB-UniRule"/>
</dbReference>
<dbReference type="EMBL" id="BBNO01000012">
    <property type="protein sequence ID" value="GAO12735.1"/>
    <property type="molecule type" value="Genomic_DNA"/>
</dbReference>
<keyword evidence="6 8" id="KW-0472">Membrane</keyword>
<dbReference type="InterPro" id="IPR050487">
    <property type="entry name" value="FtsQ_DivIB"/>
</dbReference>
<dbReference type="OrthoDB" id="9790760at2"/>
<evidence type="ECO:0000256" key="2">
    <source>
        <dbReference type="ARBA" id="ARBA00022475"/>
    </source>
</evidence>